<dbReference type="CDD" id="cd02696">
    <property type="entry name" value="MurNAc-LAA"/>
    <property type="match status" value="1"/>
</dbReference>
<evidence type="ECO:0000259" key="2">
    <source>
        <dbReference type="SMART" id="SM00646"/>
    </source>
</evidence>
<keyword evidence="4" id="KW-1185">Reference proteome</keyword>
<gene>
    <name evidence="3" type="ORF">CO726_22200</name>
</gene>
<dbReference type="Pfam" id="PF01520">
    <property type="entry name" value="Amidase_3"/>
    <property type="match status" value="1"/>
</dbReference>
<protein>
    <recommendedName>
        <fullName evidence="2">MurNAc-LAA domain-containing protein</fullName>
    </recommendedName>
</protein>
<name>A0A2G6Q8T2_9BACI</name>
<dbReference type="AlphaFoldDB" id="A0A2G6Q8T2"/>
<feature type="domain" description="MurNAc-LAA" evidence="2">
    <location>
        <begin position="14"/>
        <end position="117"/>
    </location>
</feature>
<dbReference type="Gene3D" id="3.40.630.40">
    <property type="entry name" value="Zn-dependent exopeptidases"/>
    <property type="match status" value="1"/>
</dbReference>
<dbReference type="GO" id="GO:0008745">
    <property type="term" value="F:N-acetylmuramoyl-L-alanine amidase activity"/>
    <property type="evidence" value="ECO:0007669"/>
    <property type="project" value="InterPro"/>
</dbReference>
<dbReference type="GO" id="GO:0030288">
    <property type="term" value="C:outer membrane-bounded periplasmic space"/>
    <property type="evidence" value="ECO:0007669"/>
    <property type="project" value="TreeGrafter"/>
</dbReference>
<dbReference type="EMBL" id="NWUW01000020">
    <property type="protein sequence ID" value="PIE93165.1"/>
    <property type="molecule type" value="Genomic_DNA"/>
</dbReference>
<evidence type="ECO:0000313" key="4">
    <source>
        <dbReference type="Proteomes" id="UP000228484"/>
    </source>
</evidence>
<comment type="caution">
    <text evidence="3">The sequence shown here is derived from an EMBL/GenBank/DDBJ whole genome shotgun (WGS) entry which is preliminary data.</text>
</comment>
<dbReference type="RefSeq" id="WP_099685718.1">
    <property type="nucleotide sequence ID" value="NZ_JBOIRJ010000017.1"/>
</dbReference>
<evidence type="ECO:0000313" key="3">
    <source>
        <dbReference type="EMBL" id="PIE93165.1"/>
    </source>
</evidence>
<dbReference type="Proteomes" id="UP000228484">
    <property type="component" value="Unassembled WGS sequence"/>
</dbReference>
<dbReference type="PANTHER" id="PTHR30404:SF0">
    <property type="entry name" value="N-ACETYLMURAMOYL-L-ALANINE AMIDASE AMIC"/>
    <property type="match status" value="1"/>
</dbReference>
<organism evidence="3 4">
    <name type="scientific">Bacillus fungorum</name>
    <dbReference type="NCBI Taxonomy" id="2039284"/>
    <lineage>
        <taxon>Bacteria</taxon>
        <taxon>Bacillati</taxon>
        <taxon>Bacillota</taxon>
        <taxon>Bacilli</taxon>
        <taxon>Bacillales</taxon>
        <taxon>Bacillaceae</taxon>
        <taxon>Bacillus</taxon>
    </lineage>
</organism>
<reference evidence="3 4" key="1">
    <citation type="submission" date="2017-09" db="EMBL/GenBank/DDBJ databases">
        <title>Biocontrol bacteria screening and application from spent mushroom substrate.</title>
        <authorList>
            <person name="Sun X."/>
        </authorList>
    </citation>
    <scope>NUCLEOTIDE SEQUENCE [LARGE SCALE GENOMIC DNA]</scope>
    <source>
        <strain evidence="3 4">100374</strain>
    </source>
</reference>
<dbReference type="SUPFAM" id="SSF53187">
    <property type="entry name" value="Zn-dependent exopeptidases"/>
    <property type="match status" value="1"/>
</dbReference>
<keyword evidence="1" id="KW-0378">Hydrolase</keyword>
<proteinExistence type="predicted"/>
<dbReference type="InterPro" id="IPR050695">
    <property type="entry name" value="N-acetylmuramoyl_amidase_3"/>
</dbReference>
<dbReference type="PANTHER" id="PTHR30404">
    <property type="entry name" value="N-ACETYLMURAMOYL-L-ALANINE AMIDASE"/>
    <property type="match status" value="1"/>
</dbReference>
<dbReference type="GO" id="GO:0009253">
    <property type="term" value="P:peptidoglycan catabolic process"/>
    <property type="evidence" value="ECO:0007669"/>
    <property type="project" value="InterPro"/>
</dbReference>
<sequence>MKFNKLVLSYGVISALTLGVLGNNTYAKEVHKMNDTIHVVKHIPADILLTQTMDYSGEALQTRDRGVKHGDFHVIRENDMPAVLTELAFIDNGIDYSKLSTENGRQIAAEAIYEGILDYYEWKVNNVSEYRFQ</sequence>
<accession>A0A2G6Q8T2</accession>
<evidence type="ECO:0000256" key="1">
    <source>
        <dbReference type="ARBA" id="ARBA00022801"/>
    </source>
</evidence>
<dbReference type="InterPro" id="IPR002508">
    <property type="entry name" value="MurNAc-LAA_cat"/>
</dbReference>
<dbReference type="SMART" id="SM00646">
    <property type="entry name" value="Ami_3"/>
    <property type="match status" value="1"/>
</dbReference>